<keyword evidence="7" id="KW-1185">Reference proteome</keyword>
<sequence>MDMSLSIHVWPTLFLLYIIAERLIELPIAARNTRRLKAQGGVEHAPGHYPLIVAVHAGWIIAMVLFGHDNLISSFWLIVYVVLQLLRLYILGTLGRRWTTRIIVVPGEQKVTKGPFALVPHPNYLLVIAEIMVAPLVLGLWEVAAIFGALNAAVLVIRVSAEERAWASLSR</sequence>
<keyword evidence="4 5" id="KW-0472">Membrane</keyword>
<comment type="subcellular location">
    <subcellularLocation>
        <location evidence="1">Membrane</location>
        <topology evidence="1">Multi-pass membrane protein</topology>
    </subcellularLocation>
</comment>
<evidence type="ECO:0000256" key="5">
    <source>
        <dbReference type="SAM" id="Phobius"/>
    </source>
</evidence>
<proteinExistence type="predicted"/>
<reference evidence="6" key="2">
    <citation type="submission" date="2023-01" db="EMBL/GenBank/DDBJ databases">
        <title>Draft genome sequence of Algimonas porphyrae strain NBRC 108216.</title>
        <authorList>
            <person name="Sun Q."/>
            <person name="Mori K."/>
        </authorList>
    </citation>
    <scope>NUCLEOTIDE SEQUENCE</scope>
    <source>
        <strain evidence="6">NBRC 108216</strain>
    </source>
</reference>
<dbReference type="RefSeq" id="WP_284371317.1">
    <property type="nucleotide sequence ID" value="NZ_BSNJ01000003.1"/>
</dbReference>
<name>A0ABQ5V1R0_9PROT</name>
<dbReference type="Gene3D" id="1.20.120.1630">
    <property type="match status" value="1"/>
</dbReference>
<dbReference type="Proteomes" id="UP001161390">
    <property type="component" value="Unassembled WGS sequence"/>
</dbReference>
<protein>
    <submittedName>
        <fullName evidence="6">Membrane protein</fullName>
    </submittedName>
</protein>
<dbReference type="InterPro" id="IPR007269">
    <property type="entry name" value="ICMT_MeTrfase"/>
</dbReference>
<comment type="caution">
    <text evidence="6">The sequence shown here is derived from an EMBL/GenBank/DDBJ whole genome shotgun (WGS) entry which is preliminary data.</text>
</comment>
<gene>
    <name evidence="6" type="ORF">GCM10007854_15400</name>
</gene>
<evidence type="ECO:0000313" key="7">
    <source>
        <dbReference type="Proteomes" id="UP001161390"/>
    </source>
</evidence>
<evidence type="ECO:0000313" key="6">
    <source>
        <dbReference type="EMBL" id="GLQ20585.1"/>
    </source>
</evidence>
<keyword evidence="3 5" id="KW-1133">Transmembrane helix</keyword>
<organism evidence="6 7">
    <name type="scientific">Algimonas porphyrae</name>
    <dbReference type="NCBI Taxonomy" id="1128113"/>
    <lineage>
        <taxon>Bacteria</taxon>
        <taxon>Pseudomonadati</taxon>
        <taxon>Pseudomonadota</taxon>
        <taxon>Alphaproteobacteria</taxon>
        <taxon>Maricaulales</taxon>
        <taxon>Robiginitomaculaceae</taxon>
        <taxon>Algimonas</taxon>
    </lineage>
</organism>
<reference evidence="6" key="1">
    <citation type="journal article" date="2014" name="Int. J. Syst. Evol. Microbiol.">
        <title>Complete genome of a new Firmicutes species belonging to the dominant human colonic microbiota ('Ruminococcus bicirculans') reveals two chromosomes and a selective capacity to utilize plant glucans.</title>
        <authorList>
            <consortium name="NISC Comparative Sequencing Program"/>
            <person name="Wegmann U."/>
            <person name="Louis P."/>
            <person name="Goesmann A."/>
            <person name="Henrissat B."/>
            <person name="Duncan S.H."/>
            <person name="Flint H.J."/>
        </authorList>
    </citation>
    <scope>NUCLEOTIDE SEQUENCE</scope>
    <source>
        <strain evidence="6">NBRC 108216</strain>
    </source>
</reference>
<dbReference type="Pfam" id="PF04140">
    <property type="entry name" value="ICMT"/>
    <property type="match status" value="1"/>
</dbReference>
<evidence type="ECO:0000256" key="3">
    <source>
        <dbReference type="ARBA" id="ARBA00022989"/>
    </source>
</evidence>
<feature type="transmembrane region" description="Helical" evidence="5">
    <location>
        <begin position="6"/>
        <end position="28"/>
    </location>
</feature>
<evidence type="ECO:0000256" key="4">
    <source>
        <dbReference type="ARBA" id="ARBA00023136"/>
    </source>
</evidence>
<evidence type="ECO:0000256" key="1">
    <source>
        <dbReference type="ARBA" id="ARBA00004141"/>
    </source>
</evidence>
<evidence type="ECO:0000256" key="2">
    <source>
        <dbReference type="ARBA" id="ARBA00022692"/>
    </source>
</evidence>
<feature type="transmembrane region" description="Helical" evidence="5">
    <location>
        <begin position="143"/>
        <end position="161"/>
    </location>
</feature>
<keyword evidence="2 5" id="KW-0812">Transmembrane</keyword>
<accession>A0ABQ5V1R0</accession>
<feature type="transmembrane region" description="Helical" evidence="5">
    <location>
        <begin position="49"/>
        <end position="68"/>
    </location>
</feature>
<dbReference type="EMBL" id="BSNJ01000003">
    <property type="protein sequence ID" value="GLQ20585.1"/>
    <property type="molecule type" value="Genomic_DNA"/>
</dbReference>
<feature type="transmembrane region" description="Helical" evidence="5">
    <location>
        <begin position="74"/>
        <end position="95"/>
    </location>
</feature>